<sequence>MNNAKAVTTGYLLYPMRQRRDGRWDETVALIAAQFERSHAHARAAA</sequence>
<dbReference type="Proteomes" id="UP000013111">
    <property type="component" value="Unassembled WGS sequence"/>
</dbReference>
<name>A0A830ZZT4_ERWAM</name>
<reference evidence="1 2" key="1">
    <citation type="submission" date="2012-11" db="EMBL/GenBank/DDBJ databases">
        <authorList>
            <person name="Linke B."/>
        </authorList>
    </citation>
    <scope>NUCLEOTIDE SEQUENCE [LARGE SCALE GENOMIC DNA]</scope>
    <source>
        <strain evidence="2">CFBP 1232</strain>
    </source>
</reference>
<proteinExistence type="predicted"/>
<dbReference type="EMBL" id="CAPB01000024">
    <property type="protein sequence ID" value="CCO94420.1"/>
    <property type="molecule type" value="Genomic_DNA"/>
</dbReference>
<dbReference type="AlphaFoldDB" id="A0A830ZZT4"/>
<dbReference type="RefSeq" id="WP_004158701.1">
    <property type="nucleotide sequence ID" value="NZ_BAYW01000015.1"/>
</dbReference>
<dbReference type="GeneID" id="97606614"/>
<evidence type="ECO:0000313" key="2">
    <source>
        <dbReference type="Proteomes" id="UP000013111"/>
    </source>
</evidence>
<evidence type="ECO:0000313" key="1">
    <source>
        <dbReference type="EMBL" id="CCO94420.1"/>
    </source>
</evidence>
<organism evidence="1 2">
    <name type="scientific">Erwinia amylovora NBRC 12687 = CFBP 1232</name>
    <dbReference type="NCBI Taxonomy" id="1219359"/>
    <lineage>
        <taxon>Bacteria</taxon>
        <taxon>Pseudomonadati</taxon>
        <taxon>Pseudomonadota</taxon>
        <taxon>Gammaproteobacteria</taxon>
        <taxon>Enterobacterales</taxon>
        <taxon>Erwiniaceae</taxon>
        <taxon>Erwinia</taxon>
    </lineage>
</organism>
<accession>A0A830ZZT4</accession>
<reference evidence="1 2" key="2">
    <citation type="submission" date="2013-04" db="EMBL/GenBank/DDBJ databases">
        <title>Comparative genomics of 12 strains of Erwinia amylovora identifies a pan-genome with a large conserved core and provides insights into host specificity.</title>
        <authorList>
            <person name="Mann R.A."/>
            <person name="Smits T.H.M."/>
            <person name="Buehlmann A."/>
            <person name="Blom J."/>
            <person name="Goesmann A."/>
            <person name="Frey J.E."/>
            <person name="Plummer K.M."/>
            <person name="Beer S.V."/>
            <person name="Luck J."/>
            <person name="Duffy B."/>
            <person name="Rodoni B."/>
        </authorList>
    </citation>
    <scope>NUCLEOTIDE SEQUENCE [LARGE SCALE GENOMIC DNA]</scope>
    <source>
        <strain evidence="2">CFBP 1232</strain>
    </source>
</reference>
<comment type="caution">
    <text evidence="1">The sequence shown here is derived from an EMBL/GenBank/DDBJ whole genome shotgun (WGS) entry which is preliminary data.</text>
</comment>
<protein>
    <submittedName>
        <fullName evidence="1">Uncharacterized protein</fullName>
    </submittedName>
</protein>
<gene>
    <name evidence="1" type="ORF">BN437_2502</name>
</gene>